<gene>
    <name evidence="1" type="ORF">BGW36DRAFT_435999</name>
</gene>
<evidence type="ECO:0000313" key="2">
    <source>
        <dbReference type="Proteomes" id="UP001201262"/>
    </source>
</evidence>
<name>A0AAD4L3I0_9EURO</name>
<dbReference type="PANTHER" id="PTHR32385">
    <property type="entry name" value="MANNOSYL PHOSPHORYLINOSITOL CERAMIDE SYNTHASE"/>
    <property type="match status" value="1"/>
</dbReference>
<dbReference type="AlphaFoldDB" id="A0AAD4L3I0"/>
<sequence>MARDECIRLHPGSMNFLWNDSSAMHFIQENFPHLGDLWGSHPYPIQRVDALRYTVLQIMEVNQCHRSTHTQFLCKRNLGYLASLPLLLIRLVSPLDS</sequence>
<proteinExistence type="predicted"/>
<protein>
    <submittedName>
        <fullName evidence="1">Uncharacterized protein</fullName>
    </submittedName>
</protein>
<dbReference type="InterPro" id="IPR051706">
    <property type="entry name" value="Glycosyltransferase_domain"/>
</dbReference>
<accession>A0AAD4L3I0</accession>
<dbReference type="EMBL" id="JAJTJA010000001">
    <property type="protein sequence ID" value="KAH8705930.1"/>
    <property type="molecule type" value="Genomic_DNA"/>
</dbReference>
<dbReference type="GO" id="GO:0000030">
    <property type="term" value="F:mannosyltransferase activity"/>
    <property type="evidence" value="ECO:0007669"/>
    <property type="project" value="TreeGrafter"/>
</dbReference>
<dbReference type="GO" id="GO:0051999">
    <property type="term" value="P:mannosyl-inositol phosphorylceramide biosynthetic process"/>
    <property type="evidence" value="ECO:0007669"/>
    <property type="project" value="TreeGrafter"/>
</dbReference>
<reference evidence="1" key="1">
    <citation type="submission" date="2021-12" db="EMBL/GenBank/DDBJ databases">
        <title>Convergent genome expansion in fungi linked to evolution of root-endophyte symbiosis.</title>
        <authorList>
            <consortium name="DOE Joint Genome Institute"/>
            <person name="Ke Y.-H."/>
            <person name="Bonito G."/>
            <person name="Liao H.-L."/>
            <person name="Looney B."/>
            <person name="Rojas-Flechas A."/>
            <person name="Nash J."/>
            <person name="Hameed K."/>
            <person name="Schadt C."/>
            <person name="Martin F."/>
            <person name="Crous P.W."/>
            <person name="Miettinen O."/>
            <person name="Magnuson J.K."/>
            <person name="Labbe J."/>
            <person name="Jacobson D."/>
            <person name="Doktycz M.J."/>
            <person name="Veneault-Fourrey C."/>
            <person name="Kuo A."/>
            <person name="Mondo S."/>
            <person name="Calhoun S."/>
            <person name="Riley R."/>
            <person name="Ohm R."/>
            <person name="LaButti K."/>
            <person name="Andreopoulos B."/>
            <person name="Pangilinan J."/>
            <person name="Nolan M."/>
            <person name="Tritt A."/>
            <person name="Clum A."/>
            <person name="Lipzen A."/>
            <person name="Daum C."/>
            <person name="Barry K."/>
            <person name="Grigoriev I.V."/>
            <person name="Vilgalys R."/>
        </authorList>
    </citation>
    <scope>NUCLEOTIDE SEQUENCE</scope>
    <source>
        <strain evidence="1">PMI_201</strain>
    </source>
</reference>
<keyword evidence="2" id="KW-1185">Reference proteome</keyword>
<dbReference type="GO" id="GO:0016020">
    <property type="term" value="C:membrane"/>
    <property type="evidence" value="ECO:0007669"/>
    <property type="project" value="GOC"/>
</dbReference>
<comment type="caution">
    <text evidence="1">The sequence shown here is derived from an EMBL/GenBank/DDBJ whole genome shotgun (WGS) entry which is preliminary data.</text>
</comment>
<dbReference type="Proteomes" id="UP001201262">
    <property type="component" value="Unassembled WGS sequence"/>
</dbReference>
<dbReference type="GeneID" id="70251725"/>
<dbReference type="PANTHER" id="PTHR32385:SF15">
    <property type="entry name" value="INOSITOL PHOSPHOCERAMIDE MANNOSYLTRANSFERASE 1"/>
    <property type="match status" value="1"/>
</dbReference>
<evidence type="ECO:0000313" key="1">
    <source>
        <dbReference type="EMBL" id="KAH8705930.1"/>
    </source>
</evidence>
<dbReference type="RefSeq" id="XP_046078551.1">
    <property type="nucleotide sequence ID" value="XM_046221438.1"/>
</dbReference>
<organism evidence="1 2">
    <name type="scientific">Talaromyces proteolyticus</name>
    <dbReference type="NCBI Taxonomy" id="1131652"/>
    <lineage>
        <taxon>Eukaryota</taxon>
        <taxon>Fungi</taxon>
        <taxon>Dikarya</taxon>
        <taxon>Ascomycota</taxon>
        <taxon>Pezizomycotina</taxon>
        <taxon>Eurotiomycetes</taxon>
        <taxon>Eurotiomycetidae</taxon>
        <taxon>Eurotiales</taxon>
        <taxon>Trichocomaceae</taxon>
        <taxon>Talaromyces</taxon>
        <taxon>Talaromyces sect. Bacilispori</taxon>
    </lineage>
</organism>